<feature type="region of interest" description="Disordered" evidence="1">
    <location>
        <begin position="15"/>
        <end position="67"/>
    </location>
</feature>
<name>A0A401XLW5_9FLAO</name>
<proteinExistence type="predicted"/>
<dbReference type="EMBL" id="BHZE01000014">
    <property type="protein sequence ID" value="GCD78009.1"/>
    <property type="molecule type" value="Genomic_DNA"/>
</dbReference>
<dbReference type="RefSeq" id="WP_124398072.1">
    <property type="nucleotide sequence ID" value="NZ_BHZE01000014.1"/>
</dbReference>
<organism evidence="2 3">
    <name type="scientific">Thermaurantimonas aggregans</name>
    <dbReference type="NCBI Taxonomy" id="2173829"/>
    <lineage>
        <taxon>Bacteria</taxon>
        <taxon>Pseudomonadati</taxon>
        <taxon>Bacteroidota</taxon>
        <taxon>Flavobacteriia</taxon>
        <taxon>Flavobacteriales</taxon>
        <taxon>Schleiferiaceae</taxon>
        <taxon>Thermaurantimonas</taxon>
    </lineage>
</organism>
<keyword evidence="3" id="KW-1185">Reference proteome</keyword>
<feature type="compositionally biased region" description="Polar residues" evidence="1">
    <location>
        <begin position="53"/>
        <end position="67"/>
    </location>
</feature>
<gene>
    <name evidence="2" type="ORF">JCM31826_14910</name>
</gene>
<comment type="caution">
    <text evidence="2">The sequence shown here is derived from an EMBL/GenBank/DDBJ whole genome shotgun (WGS) entry which is preliminary data.</text>
</comment>
<reference evidence="2 3" key="1">
    <citation type="submission" date="2018-11" db="EMBL/GenBank/DDBJ databases">
        <title>Schleiferia aggregans sp. nov., a moderately thermophilic heterotrophic bacterium isolated from microbial mats at a terrestrial hot spring.</title>
        <authorList>
            <person name="Iino T."/>
            <person name="Ohkuma M."/>
            <person name="Haruta S."/>
        </authorList>
    </citation>
    <scope>NUCLEOTIDE SEQUENCE [LARGE SCALE GENOMIC DNA]</scope>
    <source>
        <strain evidence="2 3">LA</strain>
    </source>
</reference>
<sequence>MSFFSRLFGKKTNASTDQNLRSNGAADSNNYGSNSYDVPRDLFIDENPPKGAQNFNGNEQQKQSEMSQSYTMLKGIRAVIAQFREDFDQKGFDDGLVIQDRNYMNKGIELLKLKLHSVIEQSLLDVTKEIISLESQIQQFNDFNLYDHANILLGKLNNVKKELEHIKEYQNDLQEEGNWTRKCLLSYERGFMKGIVHLHKNNTNNSYIFK</sequence>
<evidence type="ECO:0000256" key="1">
    <source>
        <dbReference type="SAM" id="MobiDB-lite"/>
    </source>
</evidence>
<feature type="compositionally biased region" description="Polar residues" evidence="1">
    <location>
        <begin position="15"/>
        <end position="36"/>
    </location>
</feature>
<dbReference type="Proteomes" id="UP000286715">
    <property type="component" value="Unassembled WGS sequence"/>
</dbReference>
<evidence type="ECO:0000313" key="3">
    <source>
        <dbReference type="Proteomes" id="UP000286715"/>
    </source>
</evidence>
<accession>A0A401XLW5</accession>
<evidence type="ECO:0000313" key="2">
    <source>
        <dbReference type="EMBL" id="GCD78009.1"/>
    </source>
</evidence>
<dbReference type="OrthoDB" id="1097927at2"/>
<protein>
    <submittedName>
        <fullName evidence="2">Uncharacterized protein</fullName>
    </submittedName>
</protein>
<dbReference type="AlphaFoldDB" id="A0A401XLW5"/>